<feature type="compositionally biased region" description="Basic and acidic residues" evidence="1">
    <location>
        <begin position="31"/>
        <end position="76"/>
    </location>
</feature>
<dbReference type="Proteomes" id="UP000078555">
    <property type="component" value="Unassembled WGS sequence"/>
</dbReference>
<feature type="region of interest" description="Disordered" evidence="1">
    <location>
        <begin position="1"/>
        <end position="76"/>
    </location>
</feature>
<dbReference type="AlphaFoldDB" id="A0A1A8YX77"/>
<evidence type="ECO:0000313" key="5">
    <source>
        <dbReference type="Proteomes" id="UP000078555"/>
    </source>
</evidence>
<reference evidence="4 5" key="2">
    <citation type="submission" date="2016-05" db="EMBL/GenBank/DDBJ databases">
        <authorList>
            <person name="Naeem Raeece"/>
        </authorList>
    </citation>
    <scope>NUCLEOTIDE SEQUENCE [LARGE SCALE GENOMIC DNA]</scope>
</reference>
<proteinExistence type="predicted"/>
<evidence type="ECO:0000313" key="2">
    <source>
        <dbReference type="EMBL" id="SBT36316.1"/>
    </source>
</evidence>
<name>A0A1A8YX77_PLAOA</name>
<sequence>MEKTPSYPVALYGIHKRSNLHPQSCKRVRRSHSEKAIPRKALREGHSEKAIPRKALREGHSEKAIPRRPFRESHSK</sequence>
<evidence type="ECO:0000313" key="4">
    <source>
        <dbReference type="Proteomes" id="UP000078550"/>
    </source>
</evidence>
<dbReference type="Proteomes" id="UP000078550">
    <property type="component" value="Unassembled WGS sequence"/>
</dbReference>
<evidence type="ECO:0000256" key="1">
    <source>
        <dbReference type="SAM" id="MobiDB-lite"/>
    </source>
</evidence>
<feature type="compositionally biased region" description="Basic residues" evidence="1">
    <location>
        <begin position="14"/>
        <end position="30"/>
    </location>
</feature>
<protein>
    <submittedName>
        <fullName evidence="2">Uncharacterized protein</fullName>
    </submittedName>
</protein>
<organism evidence="2 5">
    <name type="scientific">Plasmodium ovale wallikeri</name>
    <dbReference type="NCBI Taxonomy" id="864142"/>
    <lineage>
        <taxon>Eukaryota</taxon>
        <taxon>Sar</taxon>
        <taxon>Alveolata</taxon>
        <taxon>Apicomplexa</taxon>
        <taxon>Aconoidasida</taxon>
        <taxon>Haemosporida</taxon>
        <taxon>Plasmodiidae</taxon>
        <taxon>Plasmodium</taxon>
        <taxon>Plasmodium (Plasmodium)</taxon>
    </lineage>
</organism>
<dbReference type="EMBL" id="FLRE01000124">
    <property type="protein sequence ID" value="SBT36727.1"/>
    <property type="molecule type" value="Genomic_DNA"/>
</dbReference>
<dbReference type="EMBL" id="FLRD01000093">
    <property type="protein sequence ID" value="SBT36316.1"/>
    <property type="molecule type" value="Genomic_DNA"/>
</dbReference>
<keyword evidence="5" id="KW-1185">Reference proteome</keyword>
<evidence type="ECO:0000313" key="3">
    <source>
        <dbReference type="EMBL" id="SBT36727.1"/>
    </source>
</evidence>
<gene>
    <name evidence="2" type="ORF">POVWA1_031870</name>
    <name evidence="3" type="ORF">POVWA2_031590</name>
</gene>
<accession>A0A1A8YX77</accession>
<reference evidence="2" key="1">
    <citation type="submission" date="2016-05" db="EMBL/GenBank/DDBJ databases">
        <authorList>
            <person name="Lavstsen T."/>
            <person name="Jespersen J.S."/>
        </authorList>
    </citation>
    <scope>NUCLEOTIDE SEQUENCE [LARGE SCALE GENOMIC DNA]</scope>
</reference>